<keyword evidence="3" id="KW-0235">DNA replication</keyword>
<evidence type="ECO:0000313" key="8">
    <source>
        <dbReference type="Proteomes" id="UP000274131"/>
    </source>
</evidence>
<reference evidence="9" key="1">
    <citation type="submission" date="2017-02" db="UniProtKB">
        <authorList>
            <consortium name="WormBaseParasite"/>
        </authorList>
    </citation>
    <scope>IDENTIFICATION</scope>
</reference>
<evidence type="ECO:0000259" key="6">
    <source>
        <dbReference type="Pfam" id="PF18018"/>
    </source>
</evidence>
<evidence type="ECO:0000256" key="2">
    <source>
        <dbReference type="ARBA" id="ARBA00006035"/>
    </source>
</evidence>
<feature type="domain" description="DNA polymerase alpha/delta/epsilon subunit B" evidence="5">
    <location>
        <begin position="180"/>
        <end position="403"/>
    </location>
</feature>
<dbReference type="WBParaSite" id="EVEC_0000742601-mRNA-1">
    <property type="protein sequence ID" value="EVEC_0000742601-mRNA-1"/>
    <property type="gene ID" value="EVEC_0000742601"/>
</dbReference>
<keyword evidence="8" id="KW-1185">Reference proteome</keyword>
<dbReference type="Gene3D" id="2.40.50.430">
    <property type="match status" value="1"/>
</dbReference>
<name>A0A0N4VAD7_ENTVE</name>
<evidence type="ECO:0000256" key="1">
    <source>
        <dbReference type="ARBA" id="ARBA00004123"/>
    </source>
</evidence>
<evidence type="ECO:0000313" key="9">
    <source>
        <dbReference type="WBParaSite" id="EVEC_0000742601-mRNA-1"/>
    </source>
</evidence>
<dbReference type="Pfam" id="PF18018">
    <property type="entry name" value="DNA_pol_D_N"/>
    <property type="match status" value="1"/>
</dbReference>
<accession>A0A0N4VAD7</accession>
<organism evidence="9">
    <name type="scientific">Enterobius vermicularis</name>
    <name type="common">Human pinworm</name>
    <dbReference type="NCBI Taxonomy" id="51028"/>
    <lineage>
        <taxon>Eukaryota</taxon>
        <taxon>Metazoa</taxon>
        <taxon>Ecdysozoa</taxon>
        <taxon>Nematoda</taxon>
        <taxon>Chromadorea</taxon>
        <taxon>Rhabditida</taxon>
        <taxon>Spirurina</taxon>
        <taxon>Oxyuridomorpha</taxon>
        <taxon>Oxyuroidea</taxon>
        <taxon>Oxyuridae</taxon>
        <taxon>Enterobius</taxon>
    </lineage>
</organism>
<evidence type="ECO:0000256" key="3">
    <source>
        <dbReference type="ARBA" id="ARBA00022705"/>
    </source>
</evidence>
<dbReference type="GO" id="GO:0043625">
    <property type="term" value="C:delta DNA polymerase complex"/>
    <property type="evidence" value="ECO:0007669"/>
    <property type="project" value="TreeGrafter"/>
</dbReference>
<proteinExistence type="inferred from homology"/>
<sequence>MVQAIRSGGSYQNCSDRYLLKDSDVTGSCFHRQYYHVYSARINALKPRIVEAAKKKYGNIELQSLMNLKKLTQAFVVGIIIKRVRQRPSVLRSIAAHELILPDAVTDENLLEKEDYLELEDDDQRVRLNGAISMNDVATGCIVGFWGVLQRADVFEVHDIIWPSMAPQPPFPSIKNDRYIMFISGLSISGVKSNEAADLFCLDMLEKWLCGFLPVSQREQNIIQSICRVVIAGESIAITDQGKEYATMARYLIKTEECPNVESAAIIDKLISRITGSIEVDVMPGAGDPATHLIPQQPIHRAVFPRASLYGEMLKLVPNPYQFTLDGVHMLGTSGQNIIDLKRFSEKLTSIDLLKRVLLYQHIAPTVPDTVDGFPFEDRDPLVIEDNYPHVFFAGNQSHAEFSTVEFENGRKTLLLSIPRFSRTKSVLLVNLRTLDVIEQSFDYENFD</sequence>
<feature type="domain" description="DNA polymerase delta subunit OB-fold" evidence="6">
    <location>
        <begin position="33"/>
        <end position="160"/>
    </location>
</feature>
<evidence type="ECO:0000256" key="4">
    <source>
        <dbReference type="ARBA" id="ARBA00023242"/>
    </source>
</evidence>
<dbReference type="PANTHER" id="PTHR10416:SF0">
    <property type="entry name" value="DNA POLYMERASE DELTA SUBUNIT 2"/>
    <property type="match status" value="1"/>
</dbReference>
<dbReference type="InterPro" id="IPR024826">
    <property type="entry name" value="DNA_pol_delta/II_ssu"/>
</dbReference>
<gene>
    <name evidence="7" type="ORF">EVEC_LOCUS6947</name>
</gene>
<dbReference type="Pfam" id="PF04042">
    <property type="entry name" value="DNA_pol_E_B"/>
    <property type="match status" value="1"/>
</dbReference>
<dbReference type="InterPro" id="IPR007185">
    <property type="entry name" value="DNA_pol_a/d/e_bsu"/>
</dbReference>
<dbReference type="CDD" id="cd07387">
    <property type="entry name" value="MPP_PolD2_C"/>
    <property type="match status" value="1"/>
</dbReference>
<dbReference type="InterPro" id="IPR041863">
    <property type="entry name" value="PolD2_C"/>
</dbReference>
<keyword evidence="4" id="KW-0539">Nucleus</keyword>
<dbReference type="Proteomes" id="UP000274131">
    <property type="component" value="Unassembled WGS sequence"/>
</dbReference>
<evidence type="ECO:0000313" key="7">
    <source>
        <dbReference type="EMBL" id="VDD92196.1"/>
    </source>
</evidence>
<protein>
    <submittedName>
        <fullName evidence="9">DNA_pol_E_B domain-containing protein</fullName>
    </submittedName>
</protein>
<dbReference type="OrthoDB" id="3763at2759"/>
<reference evidence="7 8" key="2">
    <citation type="submission" date="2018-10" db="EMBL/GenBank/DDBJ databases">
        <authorList>
            <consortium name="Pathogen Informatics"/>
        </authorList>
    </citation>
    <scope>NUCLEOTIDE SEQUENCE [LARGE SCALE GENOMIC DNA]</scope>
</reference>
<evidence type="ECO:0000259" key="5">
    <source>
        <dbReference type="Pfam" id="PF04042"/>
    </source>
</evidence>
<comment type="similarity">
    <text evidence="2">Belongs to the DNA polymerase delta/II small subunit family.</text>
</comment>
<dbReference type="EMBL" id="UXUI01008709">
    <property type="protein sequence ID" value="VDD92196.1"/>
    <property type="molecule type" value="Genomic_DNA"/>
</dbReference>
<dbReference type="PANTHER" id="PTHR10416">
    <property type="entry name" value="DNA POLYMERASE DELTA SUBUNIT 2"/>
    <property type="match status" value="1"/>
</dbReference>
<dbReference type="STRING" id="51028.A0A0N4VAD7"/>
<comment type="subcellular location">
    <subcellularLocation>
        <location evidence="1">Nucleus</location>
    </subcellularLocation>
</comment>
<dbReference type="GO" id="GO:0003677">
    <property type="term" value="F:DNA binding"/>
    <property type="evidence" value="ECO:0007669"/>
    <property type="project" value="InterPro"/>
</dbReference>
<dbReference type="AlphaFoldDB" id="A0A0N4VAD7"/>
<dbReference type="InterPro" id="IPR040663">
    <property type="entry name" value="DNA_pol_D_N"/>
</dbReference>
<dbReference type="GO" id="GO:0006271">
    <property type="term" value="P:DNA strand elongation involved in DNA replication"/>
    <property type="evidence" value="ECO:0007669"/>
    <property type="project" value="TreeGrafter"/>
</dbReference>
<dbReference type="Gene3D" id="3.60.21.50">
    <property type="match status" value="1"/>
</dbReference>